<dbReference type="eggNOG" id="COG1994">
    <property type="taxonomic scope" value="Bacteria"/>
</dbReference>
<dbReference type="GO" id="GO:0046872">
    <property type="term" value="F:metal ion binding"/>
    <property type="evidence" value="ECO:0007669"/>
    <property type="project" value="UniProtKB-KW"/>
</dbReference>
<dbReference type="InterPro" id="IPR052348">
    <property type="entry name" value="Metallopeptidase_M50B"/>
</dbReference>
<dbReference type="GO" id="GO:0008237">
    <property type="term" value="F:metallopeptidase activity"/>
    <property type="evidence" value="ECO:0007669"/>
    <property type="project" value="UniProtKB-KW"/>
</dbReference>
<gene>
    <name evidence="14" type="ORF">K1I37_12015</name>
</gene>
<organism evidence="14 15">
    <name type="scientific">Alicyclobacillus acidoterrestris (strain ATCC 49025 / DSM 3922 / CIP 106132 / NCIMB 13137 / GD3B)</name>
    <dbReference type="NCBI Taxonomy" id="1356854"/>
    <lineage>
        <taxon>Bacteria</taxon>
        <taxon>Bacillati</taxon>
        <taxon>Bacillota</taxon>
        <taxon>Bacilli</taxon>
        <taxon>Bacillales</taxon>
        <taxon>Alicyclobacillaceae</taxon>
        <taxon>Alicyclobacillus</taxon>
    </lineage>
</organism>
<dbReference type="PANTHER" id="PTHR35864">
    <property type="entry name" value="ZINC METALLOPROTEASE MJ0611-RELATED"/>
    <property type="match status" value="1"/>
</dbReference>
<dbReference type="KEGG" id="aaco:K1I37_12015"/>
<dbReference type="RefSeq" id="WP_021295617.1">
    <property type="nucleotide sequence ID" value="NZ_AURB01000101.1"/>
</dbReference>
<keyword evidence="5 14" id="KW-0645">Protease</keyword>
<evidence type="ECO:0000256" key="3">
    <source>
        <dbReference type="ARBA" id="ARBA00007931"/>
    </source>
</evidence>
<keyword evidence="9" id="KW-0862">Zinc</keyword>
<keyword evidence="11" id="KW-0482">Metalloprotease</keyword>
<keyword evidence="15" id="KW-1185">Reference proteome</keyword>
<evidence type="ECO:0000256" key="8">
    <source>
        <dbReference type="ARBA" id="ARBA00022801"/>
    </source>
</evidence>
<dbReference type="Pfam" id="PF02163">
    <property type="entry name" value="Peptidase_M50"/>
    <property type="match status" value="1"/>
</dbReference>
<name>T0DH60_ALIAG</name>
<sequence>MIFSNLSSPFYILTIFIVLFSLVIHEFAHALVADWLGDKTPRRNGRLTLNPLAHLELLGIIMILFAPVGWARPVPINMSNFKRPRLAMILAVAAGPVANLVLAVLAYVVLAVANLGVTDWLTSILYRIAEVNVALFAFNIIPLPPLDGSQILRNLLPLKQAIAYSRLDVYGPFIILFLFIIPYFNTWVFSPFVYWLNGLIGSLFF</sequence>
<proteinExistence type="inferred from homology"/>
<dbReference type="GO" id="GO:0006508">
    <property type="term" value="P:proteolysis"/>
    <property type="evidence" value="ECO:0007669"/>
    <property type="project" value="UniProtKB-KW"/>
</dbReference>
<accession>T0DH60</accession>
<evidence type="ECO:0000256" key="2">
    <source>
        <dbReference type="ARBA" id="ARBA00004651"/>
    </source>
</evidence>
<keyword evidence="8" id="KW-0378">Hydrolase</keyword>
<dbReference type="InterPro" id="IPR008915">
    <property type="entry name" value="Peptidase_M50"/>
</dbReference>
<accession>A0A9E7CQB1</accession>
<dbReference type="GO" id="GO:0005886">
    <property type="term" value="C:plasma membrane"/>
    <property type="evidence" value="ECO:0007669"/>
    <property type="project" value="UniProtKB-SubCell"/>
</dbReference>
<evidence type="ECO:0000256" key="1">
    <source>
        <dbReference type="ARBA" id="ARBA00001947"/>
    </source>
</evidence>
<evidence type="ECO:0000256" key="12">
    <source>
        <dbReference type="ARBA" id="ARBA00023136"/>
    </source>
</evidence>
<comment type="subcellular location">
    <subcellularLocation>
        <location evidence="2">Cell membrane</location>
        <topology evidence="2">Multi-pass membrane protein</topology>
    </subcellularLocation>
</comment>
<evidence type="ECO:0000256" key="5">
    <source>
        <dbReference type="ARBA" id="ARBA00022670"/>
    </source>
</evidence>
<dbReference type="InterPro" id="IPR044537">
    <property type="entry name" value="Rip2-like"/>
</dbReference>
<evidence type="ECO:0000259" key="13">
    <source>
        <dbReference type="Pfam" id="PF02163"/>
    </source>
</evidence>
<comment type="cofactor">
    <cofactor evidence="1">
        <name>Zn(2+)</name>
        <dbReference type="ChEBI" id="CHEBI:29105"/>
    </cofactor>
</comment>
<dbReference type="Proteomes" id="UP000829401">
    <property type="component" value="Chromosome"/>
</dbReference>
<dbReference type="PANTHER" id="PTHR35864:SF1">
    <property type="entry name" value="ZINC METALLOPROTEASE YWHC-RELATED"/>
    <property type="match status" value="1"/>
</dbReference>
<dbReference type="EMBL" id="CP080467">
    <property type="protein sequence ID" value="UNO47439.1"/>
    <property type="molecule type" value="Genomic_DNA"/>
</dbReference>
<evidence type="ECO:0000256" key="11">
    <source>
        <dbReference type="ARBA" id="ARBA00023049"/>
    </source>
</evidence>
<evidence type="ECO:0000256" key="7">
    <source>
        <dbReference type="ARBA" id="ARBA00022723"/>
    </source>
</evidence>
<evidence type="ECO:0000256" key="9">
    <source>
        <dbReference type="ARBA" id="ARBA00022833"/>
    </source>
</evidence>
<protein>
    <submittedName>
        <fullName evidence="14">Site-2 protease family protein</fullName>
    </submittedName>
</protein>
<evidence type="ECO:0000256" key="10">
    <source>
        <dbReference type="ARBA" id="ARBA00022989"/>
    </source>
</evidence>
<evidence type="ECO:0000256" key="6">
    <source>
        <dbReference type="ARBA" id="ARBA00022692"/>
    </source>
</evidence>
<dbReference type="STRING" id="1356854.N007_03435"/>
<evidence type="ECO:0000256" key="4">
    <source>
        <dbReference type="ARBA" id="ARBA00022475"/>
    </source>
</evidence>
<dbReference type="CDD" id="cd06158">
    <property type="entry name" value="S2P-M50_like_1"/>
    <property type="match status" value="1"/>
</dbReference>
<feature type="domain" description="Peptidase M50" evidence="13">
    <location>
        <begin position="121"/>
        <end position="165"/>
    </location>
</feature>
<evidence type="ECO:0000313" key="14">
    <source>
        <dbReference type="EMBL" id="UNO47439.1"/>
    </source>
</evidence>
<dbReference type="AlphaFoldDB" id="T0DH60"/>
<dbReference type="OrthoDB" id="9800627at2"/>
<keyword evidence="4" id="KW-1003">Cell membrane</keyword>
<evidence type="ECO:0000313" key="15">
    <source>
        <dbReference type="Proteomes" id="UP000829401"/>
    </source>
</evidence>
<keyword evidence="10" id="KW-1133">Transmembrane helix</keyword>
<reference evidence="15" key="1">
    <citation type="journal article" date="2022" name="G3 (Bethesda)">
        <title>Unveiling the complete genome sequence of Alicyclobacillus acidoterrestris DSM 3922T, a taint-producing strain.</title>
        <authorList>
            <person name="Leonardo I.C."/>
            <person name="Barreto Crespo M.T."/>
            <person name="Gaspar F.B."/>
        </authorList>
    </citation>
    <scope>NUCLEOTIDE SEQUENCE [LARGE SCALE GENOMIC DNA]</scope>
    <source>
        <strain evidence="15">DSM 3922</strain>
    </source>
</reference>
<comment type="similarity">
    <text evidence="3">Belongs to the peptidase M50B family.</text>
</comment>
<keyword evidence="6" id="KW-0812">Transmembrane</keyword>
<keyword evidence="7" id="KW-0479">Metal-binding</keyword>
<keyword evidence="12" id="KW-0472">Membrane</keyword>